<feature type="region of interest" description="Disordered" evidence="1">
    <location>
        <begin position="1"/>
        <end position="47"/>
    </location>
</feature>
<proteinExistence type="predicted"/>
<feature type="region of interest" description="Disordered" evidence="1">
    <location>
        <begin position="83"/>
        <end position="121"/>
    </location>
</feature>
<accession>A0A0P0W5R8</accession>
<keyword evidence="3" id="KW-1185">Reference proteome</keyword>
<feature type="non-terminal residue" evidence="2">
    <location>
        <position position="1"/>
    </location>
</feature>
<dbReference type="EMBL" id="AP014959">
    <property type="protein sequence ID" value="BAS87239.1"/>
    <property type="molecule type" value="Genomic_DNA"/>
</dbReference>
<dbReference type="AlphaFoldDB" id="A0A0P0W5R8"/>
<evidence type="ECO:0000313" key="3">
    <source>
        <dbReference type="Proteomes" id="UP000059680"/>
    </source>
</evidence>
<protein>
    <submittedName>
        <fullName evidence="2">Os03g0834300 protein</fullName>
    </submittedName>
</protein>
<sequence length="121" mass="13169">AWPQARTGTAVCGGDDAKRGGEPAGARRHARRQPRWPQRPGHAHRRRRGVLLLGNAVAVRLVKHLGAKVVVSVDRGCDRSDLTFAARRGRRGRETRERQTAARGPGSGQRRETVSQGSPSP</sequence>
<organism evidence="2 3">
    <name type="scientific">Oryza sativa subsp. japonica</name>
    <name type="common">Rice</name>
    <dbReference type="NCBI Taxonomy" id="39947"/>
    <lineage>
        <taxon>Eukaryota</taxon>
        <taxon>Viridiplantae</taxon>
        <taxon>Streptophyta</taxon>
        <taxon>Embryophyta</taxon>
        <taxon>Tracheophyta</taxon>
        <taxon>Spermatophyta</taxon>
        <taxon>Magnoliopsida</taxon>
        <taxon>Liliopsida</taxon>
        <taxon>Poales</taxon>
        <taxon>Poaceae</taxon>
        <taxon>BOP clade</taxon>
        <taxon>Oryzoideae</taxon>
        <taxon>Oryzeae</taxon>
        <taxon>Oryzinae</taxon>
        <taxon>Oryza</taxon>
        <taxon>Oryza sativa</taxon>
    </lineage>
</organism>
<reference evidence="3" key="1">
    <citation type="journal article" date="2005" name="Nature">
        <title>The map-based sequence of the rice genome.</title>
        <authorList>
            <consortium name="International rice genome sequencing project (IRGSP)"/>
            <person name="Matsumoto T."/>
            <person name="Wu J."/>
            <person name="Kanamori H."/>
            <person name="Katayose Y."/>
            <person name="Fujisawa M."/>
            <person name="Namiki N."/>
            <person name="Mizuno H."/>
            <person name="Yamamoto K."/>
            <person name="Antonio B.A."/>
            <person name="Baba T."/>
            <person name="Sakata K."/>
            <person name="Nagamura Y."/>
            <person name="Aoki H."/>
            <person name="Arikawa K."/>
            <person name="Arita K."/>
            <person name="Bito T."/>
            <person name="Chiden Y."/>
            <person name="Fujitsuka N."/>
            <person name="Fukunaka R."/>
            <person name="Hamada M."/>
            <person name="Harada C."/>
            <person name="Hayashi A."/>
            <person name="Hijishita S."/>
            <person name="Honda M."/>
            <person name="Hosokawa S."/>
            <person name="Ichikawa Y."/>
            <person name="Idonuma A."/>
            <person name="Iijima M."/>
            <person name="Ikeda M."/>
            <person name="Ikeno M."/>
            <person name="Ito K."/>
            <person name="Ito S."/>
            <person name="Ito T."/>
            <person name="Ito Y."/>
            <person name="Ito Y."/>
            <person name="Iwabuchi A."/>
            <person name="Kamiya K."/>
            <person name="Karasawa W."/>
            <person name="Kurita K."/>
            <person name="Katagiri S."/>
            <person name="Kikuta A."/>
            <person name="Kobayashi H."/>
            <person name="Kobayashi N."/>
            <person name="Machita K."/>
            <person name="Maehara T."/>
            <person name="Masukawa M."/>
            <person name="Mizubayashi T."/>
            <person name="Mukai Y."/>
            <person name="Nagasaki H."/>
            <person name="Nagata Y."/>
            <person name="Naito S."/>
            <person name="Nakashima M."/>
            <person name="Nakama Y."/>
            <person name="Nakamichi Y."/>
            <person name="Nakamura M."/>
            <person name="Meguro A."/>
            <person name="Negishi M."/>
            <person name="Ohta I."/>
            <person name="Ohta T."/>
            <person name="Okamoto M."/>
            <person name="Ono N."/>
            <person name="Saji S."/>
            <person name="Sakaguchi M."/>
            <person name="Sakai K."/>
            <person name="Shibata M."/>
            <person name="Shimokawa T."/>
            <person name="Song J."/>
            <person name="Takazaki Y."/>
            <person name="Terasawa K."/>
            <person name="Tsugane M."/>
            <person name="Tsuji K."/>
            <person name="Ueda S."/>
            <person name="Waki K."/>
            <person name="Yamagata H."/>
            <person name="Yamamoto M."/>
            <person name="Yamamoto S."/>
            <person name="Yamane H."/>
            <person name="Yoshiki S."/>
            <person name="Yoshihara R."/>
            <person name="Yukawa K."/>
            <person name="Zhong H."/>
            <person name="Yano M."/>
            <person name="Yuan Q."/>
            <person name="Ouyang S."/>
            <person name="Liu J."/>
            <person name="Jones K.M."/>
            <person name="Gansberger K."/>
            <person name="Moffat K."/>
            <person name="Hill J."/>
            <person name="Bera J."/>
            <person name="Fadrosh D."/>
            <person name="Jin S."/>
            <person name="Johri S."/>
            <person name="Kim M."/>
            <person name="Overton L."/>
            <person name="Reardon M."/>
            <person name="Tsitrin T."/>
            <person name="Vuong H."/>
            <person name="Weaver B."/>
            <person name="Ciecko A."/>
            <person name="Tallon L."/>
            <person name="Jackson J."/>
            <person name="Pai G."/>
            <person name="Aken S.V."/>
            <person name="Utterback T."/>
            <person name="Reidmuller S."/>
            <person name="Feldblyum T."/>
            <person name="Hsiao J."/>
            <person name="Zismann V."/>
            <person name="Iobst S."/>
            <person name="de Vazeille A.R."/>
            <person name="Buell C.R."/>
            <person name="Ying K."/>
            <person name="Li Y."/>
            <person name="Lu T."/>
            <person name="Huang Y."/>
            <person name="Zhao Q."/>
            <person name="Feng Q."/>
            <person name="Zhang L."/>
            <person name="Zhu J."/>
            <person name="Weng Q."/>
            <person name="Mu J."/>
            <person name="Lu Y."/>
            <person name="Fan D."/>
            <person name="Liu Y."/>
            <person name="Guan J."/>
            <person name="Zhang Y."/>
            <person name="Yu S."/>
            <person name="Liu X."/>
            <person name="Zhang Y."/>
            <person name="Hong G."/>
            <person name="Han B."/>
            <person name="Choisne N."/>
            <person name="Demange N."/>
            <person name="Orjeda G."/>
            <person name="Samain S."/>
            <person name="Cattolico L."/>
            <person name="Pelletier E."/>
            <person name="Couloux A."/>
            <person name="Segurens B."/>
            <person name="Wincker P."/>
            <person name="D'Hont A."/>
            <person name="Scarpelli C."/>
            <person name="Weissenbach J."/>
            <person name="Salanoubat M."/>
            <person name="Quetier F."/>
            <person name="Yu Y."/>
            <person name="Kim H.R."/>
            <person name="Rambo T."/>
            <person name="Currie J."/>
            <person name="Collura K."/>
            <person name="Luo M."/>
            <person name="Yang T."/>
            <person name="Ammiraju J.S.S."/>
            <person name="Engler F."/>
            <person name="Soderlund C."/>
            <person name="Wing R.A."/>
            <person name="Palmer L.E."/>
            <person name="de la Bastide M."/>
            <person name="Spiegel L."/>
            <person name="Nascimento L."/>
            <person name="Zutavern T."/>
            <person name="O'Shaughnessy A."/>
            <person name="Dike S."/>
            <person name="Dedhia N."/>
            <person name="Preston R."/>
            <person name="Balija V."/>
            <person name="McCombie W.R."/>
            <person name="Chow T."/>
            <person name="Chen H."/>
            <person name="Chung M."/>
            <person name="Chen C."/>
            <person name="Shaw J."/>
            <person name="Wu H."/>
            <person name="Hsiao K."/>
            <person name="Chao Y."/>
            <person name="Chu M."/>
            <person name="Cheng C."/>
            <person name="Hour A."/>
            <person name="Lee P."/>
            <person name="Lin S."/>
            <person name="Lin Y."/>
            <person name="Liou J."/>
            <person name="Liu S."/>
            <person name="Hsing Y."/>
            <person name="Raghuvanshi S."/>
            <person name="Mohanty A."/>
            <person name="Bharti A.K."/>
            <person name="Gaur A."/>
            <person name="Gupta V."/>
            <person name="Kumar D."/>
            <person name="Ravi V."/>
            <person name="Vij S."/>
            <person name="Kapur A."/>
            <person name="Khurana P."/>
            <person name="Khurana P."/>
            <person name="Khurana J.P."/>
            <person name="Tyagi A.K."/>
            <person name="Gaikwad K."/>
            <person name="Singh A."/>
            <person name="Dalal V."/>
            <person name="Srivastava S."/>
            <person name="Dixit A."/>
            <person name="Pal A.K."/>
            <person name="Ghazi I.A."/>
            <person name="Yadav M."/>
            <person name="Pandit A."/>
            <person name="Bhargava A."/>
            <person name="Sureshbabu K."/>
            <person name="Batra K."/>
            <person name="Sharma T.R."/>
            <person name="Mohapatra T."/>
            <person name="Singh N.K."/>
            <person name="Messing J."/>
            <person name="Nelson A.B."/>
            <person name="Fuks G."/>
            <person name="Kavchok S."/>
            <person name="Keizer G."/>
            <person name="Linton E."/>
            <person name="Llaca V."/>
            <person name="Song R."/>
            <person name="Tanyolac B."/>
            <person name="Young S."/>
            <person name="Ho-Il K."/>
            <person name="Hahn J.H."/>
            <person name="Sangsakoo G."/>
            <person name="Vanavichit A."/>
            <person name="de Mattos Luiz.A.T."/>
            <person name="Zimmer P.D."/>
            <person name="Malone G."/>
            <person name="Dellagostin O."/>
            <person name="de Oliveira A.C."/>
            <person name="Bevan M."/>
            <person name="Bancroft I."/>
            <person name="Minx P."/>
            <person name="Cordum H."/>
            <person name="Wilson R."/>
            <person name="Cheng Z."/>
            <person name="Jin W."/>
            <person name="Jiang J."/>
            <person name="Leong S.A."/>
            <person name="Iwama H."/>
            <person name="Gojobori T."/>
            <person name="Itoh T."/>
            <person name="Niimura Y."/>
            <person name="Fujii Y."/>
            <person name="Habara T."/>
            <person name="Sakai H."/>
            <person name="Sato Y."/>
            <person name="Wilson G."/>
            <person name="Kumar K."/>
            <person name="McCouch S."/>
            <person name="Juretic N."/>
            <person name="Hoen D."/>
            <person name="Wright S."/>
            <person name="Bruskiewich R."/>
            <person name="Bureau T."/>
            <person name="Miyao A."/>
            <person name="Hirochika H."/>
            <person name="Nishikawa T."/>
            <person name="Kadowaki K."/>
            <person name="Sugiura M."/>
            <person name="Burr B."/>
            <person name="Sasaki T."/>
        </authorList>
    </citation>
    <scope>NUCLEOTIDE SEQUENCE [LARGE SCALE GENOMIC DNA]</scope>
    <source>
        <strain evidence="3">cv. Nipponbare</strain>
    </source>
</reference>
<reference evidence="2 3" key="2">
    <citation type="journal article" date="2013" name="Plant Cell Physiol.">
        <title>Rice Annotation Project Database (RAP-DB): an integrative and interactive database for rice genomics.</title>
        <authorList>
            <person name="Sakai H."/>
            <person name="Lee S.S."/>
            <person name="Tanaka T."/>
            <person name="Numa H."/>
            <person name="Kim J."/>
            <person name="Kawahara Y."/>
            <person name="Wakimoto H."/>
            <person name="Yang C.C."/>
            <person name="Iwamoto M."/>
            <person name="Abe T."/>
            <person name="Yamada Y."/>
            <person name="Muto A."/>
            <person name="Inokuchi H."/>
            <person name="Ikemura T."/>
            <person name="Matsumoto T."/>
            <person name="Sasaki T."/>
            <person name="Itoh T."/>
        </authorList>
    </citation>
    <scope>NUCLEOTIDE SEQUENCE [LARGE SCALE GENOMIC DNA]</scope>
    <source>
        <strain evidence="3">cv. Nipponbare</strain>
    </source>
</reference>
<dbReference type="Gramene" id="Os03t0834300-00">
    <property type="protein sequence ID" value="Os03t0834300-00"/>
    <property type="gene ID" value="Os03g0834300"/>
</dbReference>
<name>A0A0P0W5R8_ORYSJ</name>
<dbReference type="PaxDb" id="39947-A0A0P0W5R8"/>
<gene>
    <name evidence="2" type="ordered locus">Os03g0834300</name>
    <name evidence="2" type="ORF">OSNPB_030834300</name>
</gene>
<evidence type="ECO:0000313" key="2">
    <source>
        <dbReference type="EMBL" id="BAS87239.1"/>
    </source>
</evidence>
<evidence type="ECO:0000256" key="1">
    <source>
        <dbReference type="SAM" id="MobiDB-lite"/>
    </source>
</evidence>
<reference evidence="2 3" key="3">
    <citation type="journal article" date="2013" name="Rice">
        <title>Improvement of the Oryza sativa Nipponbare reference genome using next generation sequence and optical map data.</title>
        <authorList>
            <person name="Kawahara Y."/>
            <person name="de la Bastide M."/>
            <person name="Hamilton J.P."/>
            <person name="Kanamori H."/>
            <person name="McCombie W.R."/>
            <person name="Ouyang S."/>
            <person name="Schwartz D.C."/>
            <person name="Tanaka T."/>
            <person name="Wu J."/>
            <person name="Zhou S."/>
            <person name="Childs K.L."/>
            <person name="Davidson R.M."/>
            <person name="Lin H."/>
            <person name="Quesada-Ocampo L."/>
            <person name="Vaillancourt B."/>
            <person name="Sakai H."/>
            <person name="Lee S.S."/>
            <person name="Kim J."/>
            <person name="Numa H."/>
            <person name="Itoh T."/>
            <person name="Buell C.R."/>
            <person name="Matsumoto T."/>
        </authorList>
    </citation>
    <scope>NUCLEOTIDE SEQUENCE [LARGE SCALE GENOMIC DNA]</scope>
    <source>
        <strain evidence="3">cv. Nipponbare</strain>
    </source>
</reference>
<dbReference type="InParanoid" id="A0A0P0W5R8"/>
<dbReference type="Proteomes" id="UP000059680">
    <property type="component" value="Chromosome 3"/>
</dbReference>